<name>A0A1T4QP00_9HYPH</name>
<evidence type="ECO:0000313" key="2">
    <source>
        <dbReference type="Proteomes" id="UP000190135"/>
    </source>
</evidence>
<dbReference type="Proteomes" id="UP000190135">
    <property type="component" value="Unassembled WGS sequence"/>
</dbReference>
<accession>A0A1T4QP00</accession>
<reference evidence="1 2" key="1">
    <citation type="submission" date="2017-02" db="EMBL/GenBank/DDBJ databases">
        <authorList>
            <person name="Peterson S.W."/>
        </authorList>
    </citation>
    <scope>NUCLEOTIDE SEQUENCE [LARGE SCALE GENOMIC DNA]</scope>
    <source>
        <strain evidence="1 2">USBA 369</strain>
    </source>
</reference>
<sequence>MPTLVRLLTIVAVIAGLIYGAMSALVNLVQPVRRPVEVNVPLPQLDQPPARNAAGTP</sequence>
<dbReference type="EMBL" id="FUXL01000005">
    <property type="protein sequence ID" value="SKA04978.1"/>
    <property type="molecule type" value="Genomic_DNA"/>
</dbReference>
<organism evidence="1 2">
    <name type="scientific">Consotaella salsifontis</name>
    <dbReference type="NCBI Taxonomy" id="1365950"/>
    <lineage>
        <taxon>Bacteria</taxon>
        <taxon>Pseudomonadati</taxon>
        <taxon>Pseudomonadota</taxon>
        <taxon>Alphaproteobacteria</taxon>
        <taxon>Hyphomicrobiales</taxon>
        <taxon>Aurantimonadaceae</taxon>
        <taxon>Consotaella</taxon>
    </lineage>
</organism>
<dbReference type="STRING" id="1365950.SAMN05428963_105135"/>
<keyword evidence="2" id="KW-1185">Reference proteome</keyword>
<dbReference type="OrthoDB" id="9805893at2"/>
<dbReference type="RefSeq" id="WP_116002616.1">
    <property type="nucleotide sequence ID" value="NZ_FUXL01000005.1"/>
</dbReference>
<evidence type="ECO:0000313" key="1">
    <source>
        <dbReference type="EMBL" id="SKA04978.1"/>
    </source>
</evidence>
<protein>
    <recommendedName>
        <fullName evidence="3">Histidine kinase</fullName>
    </recommendedName>
</protein>
<gene>
    <name evidence="1" type="ORF">SAMN05428963_105135</name>
</gene>
<dbReference type="AlphaFoldDB" id="A0A1T4QP00"/>
<evidence type="ECO:0008006" key="3">
    <source>
        <dbReference type="Google" id="ProtNLM"/>
    </source>
</evidence>
<proteinExistence type="predicted"/>